<evidence type="ECO:0000256" key="6">
    <source>
        <dbReference type="SAM" id="Phobius"/>
    </source>
</evidence>
<evidence type="ECO:0000313" key="8">
    <source>
        <dbReference type="Proteomes" id="UP000276254"/>
    </source>
</evidence>
<feature type="transmembrane region" description="Helical" evidence="6">
    <location>
        <begin position="12"/>
        <end position="29"/>
    </location>
</feature>
<sequence length="65" mass="6905">MAADLTKNGRVRPLAVVVAIFLPPLGVFLDRGIGSSFWITCLLTLIAFVPGMVFALYLTLISPAG</sequence>
<dbReference type="Proteomes" id="UP000276254">
    <property type="component" value="Chromosome"/>
</dbReference>
<organism evidence="7 8">
    <name type="scientific">Sphingomonas paeninsulae</name>
    <dbReference type="NCBI Taxonomy" id="2319844"/>
    <lineage>
        <taxon>Bacteria</taxon>
        <taxon>Pseudomonadati</taxon>
        <taxon>Pseudomonadota</taxon>
        <taxon>Alphaproteobacteria</taxon>
        <taxon>Sphingomonadales</taxon>
        <taxon>Sphingomonadaceae</taxon>
        <taxon>Sphingomonas</taxon>
    </lineage>
</organism>
<dbReference type="PANTHER" id="PTHR21659:SF42">
    <property type="entry name" value="UPF0057 MEMBRANE PROTEIN ZK632.10-RELATED"/>
    <property type="match status" value="1"/>
</dbReference>
<protein>
    <submittedName>
        <fullName evidence="7">YqaE/Pmp3 family membrane protein</fullName>
    </submittedName>
</protein>
<keyword evidence="5 6" id="KW-0472">Membrane</keyword>
<feature type="transmembrane region" description="Helical" evidence="6">
    <location>
        <begin position="35"/>
        <end position="60"/>
    </location>
</feature>
<keyword evidence="8" id="KW-1185">Reference proteome</keyword>
<dbReference type="AlphaFoldDB" id="A0A494THS4"/>
<keyword evidence="4 6" id="KW-1133">Transmembrane helix</keyword>
<name>A0A494THS4_SPHPE</name>
<evidence type="ECO:0000256" key="4">
    <source>
        <dbReference type="ARBA" id="ARBA00022989"/>
    </source>
</evidence>
<evidence type="ECO:0000256" key="3">
    <source>
        <dbReference type="ARBA" id="ARBA00022692"/>
    </source>
</evidence>
<dbReference type="EMBL" id="CP032829">
    <property type="protein sequence ID" value="AYJ86503.1"/>
    <property type="molecule type" value="Genomic_DNA"/>
</dbReference>
<reference evidence="7 8" key="1">
    <citation type="submission" date="2018-09" db="EMBL/GenBank/DDBJ databases">
        <title>Sphingomonas peninsula sp. nov., isolated from fildes peninsula, Antarctic soil.</title>
        <authorList>
            <person name="Yingchao G."/>
        </authorList>
    </citation>
    <scope>NUCLEOTIDE SEQUENCE [LARGE SCALE GENOMIC DNA]</scope>
    <source>
        <strain evidence="7 8">YZ-8</strain>
    </source>
</reference>
<dbReference type="RefSeq" id="WP_121153128.1">
    <property type="nucleotide sequence ID" value="NZ_CP032829.1"/>
</dbReference>
<dbReference type="InterPro" id="IPR000612">
    <property type="entry name" value="PMP3"/>
</dbReference>
<proteinExistence type="inferred from homology"/>
<accession>A0A494THS4</accession>
<dbReference type="OrthoDB" id="9810121at2"/>
<keyword evidence="3 6" id="KW-0812">Transmembrane</keyword>
<dbReference type="KEGG" id="spha:D3Y57_11645"/>
<evidence type="ECO:0000256" key="1">
    <source>
        <dbReference type="ARBA" id="ARBA00004370"/>
    </source>
</evidence>
<dbReference type="PROSITE" id="PS01309">
    <property type="entry name" value="UPF0057"/>
    <property type="match status" value="1"/>
</dbReference>
<dbReference type="GO" id="GO:0016020">
    <property type="term" value="C:membrane"/>
    <property type="evidence" value="ECO:0007669"/>
    <property type="project" value="UniProtKB-SubCell"/>
</dbReference>
<evidence type="ECO:0000313" key="7">
    <source>
        <dbReference type="EMBL" id="AYJ86503.1"/>
    </source>
</evidence>
<gene>
    <name evidence="7" type="ORF">D3Y57_11645</name>
</gene>
<evidence type="ECO:0000256" key="2">
    <source>
        <dbReference type="ARBA" id="ARBA00009530"/>
    </source>
</evidence>
<evidence type="ECO:0000256" key="5">
    <source>
        <dbReference type="ARBA" id="ARBA00023136"/>
    </source>
</evidence>
<dbReference type="PANTHER" id="PTHR21659">
    <property type="entry name" value="HYDROPHOBIC PROTEIN RCI2 LOW TEMPERATURE AND SALT RESPONSIVE PROTEIN LTI6 -RELATED"/>
    <property type="match status" value="1"/>
</dbReference>
<comment type="subcellular location">
    <subcellularLocation>
        <location evidence="1">Membrane</location>
    </subcellularLocation>
</comment>
<comment type="similarity">
    <text evidence="2">Belongs to the UPF0057 (PMP3) family.</text>
</comment>
<dbReference type="Pfam" id="PF01679">
    <property type="entry name" value="Pmp3"/>
    <property type="match status" value="1"/>
</dbReference>